<dbReference type="SUPFAM" id="SSF56112">
    <property type="entry name" value="Protein kinase-like (PK-like)"/>
    <property type="match status" value="1"/>
</dbReference>
<gene>
    <name evidence="10" type="primary">camk1ga</name>
</gene>
<reference evidence="10" key="1">
    <citation type="submission" date="2025-08" db="UniProtKB">
        <authorList>
            <consortium name="RefSeq"/>
        </authorList>
    </citation>
    <scope>IDENTIFICATION</scope>
</reference>
<evidence type="ECO:0000256" key="5">
    <source>
        <dbReference type="ARBA" id="ARBA00022840"/>
    </source>
</evidence>
<dbReference type="InterPro" id="IPR000719">
    <property type="entry name" value="Prot_kinase_dom"/>
</dbReference>
<dbReference type="GeneID" id="105900090"/>
<dbReference type="Proteomes" id="UP000515152">
    <property type="component" value="Chromosome 5"/>
</dbReference>
<proteinExistence type="inferred from homology"/>
<evidence type="ECO:0000256" key="6">
    <source>
        <dbReference type="PROSITE-ProRule" id="PRU10141"/>
    </source>
</evidence>
<evidence type="ECO:0000256" key="2">
    <source>
        <dbReference type="ARBA" id="ARBA00022679"/>
    </source>
</evidence>
<evidence type="ECO:0000256" key="1">
    <source>
        <dbReference type="ARBA" id="ARBA00022527"/>
    </source>
</evidence>
<keyword evidence="2" id="KW-0808">Transferase</keyword>
<keyword evidence="1 7" id="KW-0723">Serine/threonine-protein kinase</keyword>
<dbReference type="FunFam" id="1.10.510.10:FF:000026">
    <property type="entry name" value="Calcium/calmodulin-dependent protein kinase type 1"/>
    <property type="match status" value="1"/>
</dbReference>
<keyword evidence="4 10" id="KW-0418">Kinase</keyword>
<dbReference type="InterPro" id="IPR017441">
    <property type="entry name" value="Protein_kinase_ATP_BS"/>
</dbReference>
<dbReference type="AlphaFoldDB" id="A0A6P3VW30"/>
<dbReference type="FunFam" id="3.30.200.20:FF:000315">
    <property type="entry name" value="Calcium-dependent protein kinase 3"/>
    <property type="match status" value="1"/>
</dbReference>
<sequence length="408" mass="46544">MGRKEIHGNWKKVISNIKDIFDFREVLGSGSFSQVFLVREKKTGNFYALKCVKKKLLHHSNLENEITVLRKIKHSNVIGLHDFYETRTHFYLVMELVSGGELFDRIIDRGMYTEKDASDVIRQVLEAVSYLHQTGIVHRDLKPENLLYYSPDKNAKIMISDFGLSKMSDNSVMSTRCGTPGYVAPEVLAQKPYNKAVDCWSIGVVTYILLSGYPPFYEENETKLFSKIMKAEYAFHSPYWDEISESAKDFIRSMMEKNPNKRYTTEQALSHPWIIGETARSHDIHESVCEQIQRNFVQSRWKKAFNAATAISHMKKLQLAHDEPPLCPMGAVPDIEVEDVSYPMPPNSHLEGSKGLCPLKPSFTEPNHALVVTETGKHAYHSEPDLPCTKIATNRIGQPLRTLICSLM</sequence>
<dbReference type="Gene3D" id="1.10.510.10">
    <property type="entry name" value="Transferase(Phosphotransferase) domain 1"/>
    <property type="match status" value="1"/>
</dbReference>
<feature type="domain" description="Protein kinase" evidence="8">
    <location>
        <begin position="21"/>
        <end position="274"/>
    </location>
</feature>
<dbReference type="Pfam" id="PF00069">
    <property type="entry name" value="Pkinase"/>
    <property type="match status" value="1"/>
</dbReference>
<comment type="similarity">
    <text evidence="7">Belongs to the protein kinase superfamily.</text>
</comment>
<organism evidence="9 10">
    <name type="scientific">Clupea harengus</name>
    <name type="common">Atlantic herring</name>
    <dbReference type="NCBI Taxonomy" id="7950"/>
    <lineage>
        <taxon>Eukaryota</taxon>
        <taxon>Metazoa</taxon>
        <taxon>Chordata</taxon>
        <taxon>Craniata</taxon>
        <taxon>Vertebrata</taxon>
        <taxon>Euteleostomi</taxon>
        <taxon>Actinopterygii</taxon>
        <taxon>Neopterygii</taxon>
        <taxon>Teleostei</taxon>
        <taxon>Clupei</taxon>
        <taxon>Clupeiformes</taxon>
        <taxon>Clupeoidei</taxon>
        <taxon>Clupeidae</taxon>
        <taxon>Clupea</taxon>
    </lineage>
</organism>
<protein>
    <submittedName>
        <fullName evidence="10">Calcium/calmodulin-dependent protein kinase IGa</fullName>
    </submittedName>
</protein>
<dbReference type="PROSITE" id="PS50011">
    <property type="entry name" value="PROTEIN_KINASE_DOM"/>
    <property type="match status" value="1"/>
</dbReference>
<dbReference type="InterPro" id="IPR008271">
    <property type="entry name" value="Ser/Thr_kinase_AS"/>
</dbReference>
<dbReference type="CTD" id="335654"/>
<feature type="binding site" evidence="6">
    <location>
        <position position="54"/>
    </location>
    <ligand>
        <name>ATP</name>
        <dbReference type="ChEBI" id="CHEBI:30616"/>
    </ligand>
</feature>
<dbReference type="PROSITE" id="PS00107">
    <property type="entry name" value="PROTEIN_KINASE_ATP"/>
    <property type="match status" value="1"/>
</dbReference>
<dbReference type="PANTHER" id="PTHR24347">
    <property type="entry name" value="SERINE/THREONINE-PROTEIN KINASE"/>
    <property type="match status" value="1"/>
</dbReference>
<evidence type="ECO:0000256" key="4">
    <source>
        <dbReference type="ARBA" id="ARBA00022777"/>
    </source>
</evidence>
<evidence type="ECO:0000313" key="9">
    <source>
        <dbReference type="Proteomes" id="UP000515152"/>
    </source>
</evidence>
<keyword evidence="3 6" id="KW-0547">Nucleotide-binding</keyword>
<evidence type="ECO:0000259" key="8">
    <source>
        <dbReference type="PROSITE" id="PS50011"/>
    </source>
</evidence>
<dbReference type="Gene3D" id="3.30.200.20">
    <property type="entry name" value="Phosphorylase Kinase, domain 1"/>
    <property type="match status" value="1"/>
</dbReference>
<keyword evidence="9" id="KW-1185">Reference proteome</keyword>
<dbReference type="SMART" id="SM00220">
    <property type="entry name" value="S_TKc"/>
    <property type="match status" value="1"/>
</dbReference>
<dbReference type="InterPro" id="IPR011009">
    <property type="entry name" value="Kinase-like_dom_sf"/>
</dbReference>
<evidence type="ECO:0000256" key="3">
    <source>
        <dbReference type="ARBA" id="ARBA00022741"/>
    </source>
</evidence>
<dbReference type="PROSITE" id="PS00108">
    <property type="entry name" value="PROTEIN_KINASE_ST"/>
    <property type="match status" value="1"/>
</dbReference>
<dbReference type="RefSeq" id="XP_012682802.2">
    <property type="nucleotide sequence ID" value="XM_012827348.3"/>
</dbReference>
<dbReference type="KEGG" id="char:105900090"/>
<name>A0A6P3VW30_CLUHA</name>
<evidence type="ECO:0000256" key="7">
    <source>
        <dbReference type="RuleBase" id="RU000304"/>
    </source>
</evidence>
<evidence type="ECO:0000313" key="10">
    <source>
        <dbReference type="RefSeq" id="XP_012682802.2"/>
    </source>
</evidence>
<accession>A0A6P3VW30</accession>
<keyword evidence="5 6" id="KW-0067">ATP-binding</keyword>
<dbReference type="GO" id="GO:0004674">
    <property type="term" value="F:protein serine/threonine kinase activity"/>
    <property type="evidence" value="ECO:0007669"/>
    <property type="project" value="UniProtKB-KW"/>
</dbReference>
<dbReference type="OrthoDB" id="40902at2759"/>
<dbReference type="GO" id="GO:0005524">
    <property type="term" value="F:ATP binding"/>
    <property type="evidence" value="ECO:0007669"/>
    <property type="project" value="UniProtKB-UniRule"/>
</dbReference>